<evidence type="ECO:0000259" key="6">
    <source>
        <dbReference type="PROSITE" id="PS51007"/>
    </source>
</evidence>
<feature type="signal peptide" evidence="5">
    <location>
        <begin position="1"/>
        <end position="21"/>
    </location>
</feature>
<dbReference type="RefSeq" id="WP_219748954.1">
    <property type="nucleotide sequence ID" value="NZ_JAHXZN010000004.1"/>
</dbReference>
<gene>
    <name evidence="7" type="ORF">KZ820_12470</name>
</gene>
<evidence type="ECO:0000256" key="2">
    <source>
        <dbReference type="ARBA" id="ARBA00022723"/>
    </source>
</evidence>
<keyword evidence="2 4" id="KW-0479">Metal-binding</keyword>
<reference evidence="7 8" key="1">
    <citation type="submission" date="2021-07" db="EMBL/GenBank/DDBJ databases">
        <title>Sphingomonas sp.</title>
        <authorList>
            <person name="Feng G."/>
            <person name="Li J."/>
            <person name="Pan M."/>
        </authorList>
    </citation>
    <scope>NUCLEOTIDE SEQUENCE [LARGE SCALE GENOMIC DNA]</scope>
    <source>
        <strain evidence="7 8">RRHST34</strain>
    </source>
</reference>
<dbReference type="InterPro" id="IPR009056">
    <property type="entry name" value="Cyt_c-like_dom"/>
</dbReference>
<name>A0ABS7BPL2_9SPHN</name>
<keyword evidence="3 4" id="KW-0408">Iron</keyword>
<dbReference type="SUPFAM" id="SSF46626">
    <property type="entry name" value="Cytochrome c"/>
    <property type="match status" value="1"/>
</dbReference>
<evidence type="ECO:0000256" key="1">
    <source>
        <dbReference type="ARBA" id="ARBA00022617"/>
    </source>
</evidence>
<dbReference type="Pfam" id="PF13442">
    <property type="entry name" value="Cytochrome_CBB3"/>
    <property type="match status" value="1"/>
</dbReference>
<evidence type="ECO:0000313" key="8">
    <source>
        <dbReference type="Proteomes" id="UP000759103"/>
    </source>
</evidence>
<evidence type="ECO:0000256" key="4">
    <source>
        <dbReference type="PROSITE-ProRule" id="PRU00433"/>
    </source>
</evidence>
<dbReference type="Gene3D" id="1.10.760.10">
    <property type="entry name" value="Cytochrome c-like domain"/>
    <property type="match status" value="1"/>
</dbReference>
<dbReference type="PROSITE" id="PS51007">
    <property type="entry name" value="CYTC"/>
    <property type="match status" value="1"/>
</dbReference>
<evidence type="ECO:0000256" key="5">
    <source>
        <dbReference type="SAM" id="SignalP"/>
    </source>
</evidence>
<dbReference type="InterPro" id="IPR036909">
    <property type="entry name" value="Cyt_c-like_dom_sf"/>
</dbReference>
<dbReference type="Proteomes" id="UP000759103">
    <property type="component" value="Unassembled WGS sequence"/>
</dbReference>
<protein>
    <submittedName>
        <fullName evidence="7">C-type cytochrome</fullName>
    </submittedName>
</protein>
<keyword evidence="8" id="KW-1185">Reference proteome</keyword>
<dbReference type="EMBL" id="JAHXZN010000004">
    <property type="protein sequence ID" value="MBW6531550.1"/>
    <property type="molecule type" value="Genomic_DNA"/>
</dbReference>
<organism evidence="7 8">
    <name type="scientific">Sphingomonas citri</name>
    <dbReference type="NCBI Taxonomy" id="2862499"/>
    <lineage>
        <taxon>Bacteria</taxon>
        <taxon>Pseudomonadati</taxon>
        <taxon>Pseudomonadota</taxon>
        <taxon>Alphaproteobacteria</taxon>
        <taxon>Sphingomonadales</taxon>
        <taxon>Sphingomonadaceae</taxon>
        <taxon>Sphingomonas</taxon>
    </lineage>
</organism>
<accession>A0ABS7BPL2</accession>
<sequence>MTHPSLRPLLAVALVALPAVALSQAAPRSVWDGVYTAAQVQRGAAVYAAHCASCHGDALGGNDQAPALAGGGFLANWNGQTAAALFTRIKTTMPLDNPNSLGAAKVADVEAMILSKNGFPAGSADLPSDSGALGTIAITQDKPGA</sequence>
<proteinExistence type="predicted"/>
<feature type="domain" description="Cytochrome c" evidence="6">
    <location>
        <begin position="38"/>
        <end position="117"/>
    </location>
</feature>
<comment type="caution">
    <text evidence="7">The sequence shown here is derived from an EMBL/GenBank/DDBJ whole genome shotgun (WGS) entry which is preliminary data.</text>
</comment>
<keyword evidence="1 4" id="KW-0349">Heme</keyword>
<keyword evidence="5" id="KW-0732">Signal</keyword>
<feature type="chain" id="PRO_5045718610" evidence="5">
    <location>
        <begin position="22"/>
        <end position="145"/>
    </location>
</feature>
<evidence type="ECO:0000313" key="7">
    <source>
        <dbReference type="EMBL" id="MBW6531550.1"/>
    </source>
</evidence>
<evidence type="ECO:0000256" key="3">
    <source>
        <dbReference type="ARBA" id="ARBA00023004"/>
    </source>
</evidence>